<dbReference type="PANTHER" id="PTHR47636:SF1">
    <property type="entry name" value="TRANSCRIPTIONAL REGULATORY PROTEIN RCO1"/>
    <property type="match status" value="1"/>
</dbReference>
<name>A0A165HA07_9APHY</name>
<dbReference type="Gene3D" id="3.30.40.10">
    <property type="entry name" value="Zinc/RING finger domain, C3HC4 (zinc finger)"/>
    <property type="match status" value="2"/>
</dbReference>
<keyword evidence="8" id="KW-1185">Reference proteome</keyword>
<keyword evidence="3" id="KW-0862">Zinc</keyword>
<dbReference type="PROSITE" id="PS50016">
    <property type="entry name" value="ZF_PHD_2"/>
    <property type="match status" value="1"/>
</dbReference>
<accession>A0A165HA07</accession>
<dbReference type="InterPro" id="IPR001965">
    <property type="entry name" value="Znf_PHD"/>
</dbReference>
<feature type="compositionally biased region" description="Basic and acidic residues" evidence="5">
    <location>
        <begin position="177"/>
        <end position="197"/>
    </location>
</feature>
<reference evidence="7 8" key="1">
    <citation type="journal article" date="2016" name="Mol. Biol. Evol.">
        <title>Comparative Genomics of Early-Diverging Mushroom-Forming Fungi Provides Insights into the Origins of Lignocellulose Decay Capabilities.</title>
        <authorList>
            <person name="Nagy L.G."/>
            <person name="Riley R."/>
            <person name="Tritt A."/>
            <person name="Adam C."/>
            <person name="Daum C."/>
            <person name="Floudas D."/>
            <person name="Sun H."/>
            <person name="Yadav J.S."/>
            <person name="Pangilinan J."/>
            <person name="Larsson K.H."/>
            <person name="Matsuura K."/>
            <person name="Barry K."/>
            <person name="Labutti K."/>
            <person name="Kuo R."/>
            <person name="Ohm R.A."/>
            <person name="Bhattacharya S.S."/>
            <person name="Shirouzu T."/>
            <person name="Yoshinaga Y."/>
            <person name="Martin F.M."/>
            <person name="Grigoriev I.V."/>
            <person name="Hibbett D.S."/>
        </authorList>
    </citation>
    <scope>NUCLEOTIDE SEQUENCE [LARGE SCALE GENOMIC DNA]</scope>
    <source>
        <strain evidence="7 8">93-53</strain>
    </source>
</reference>
<dbReference type="PROSITE" id="PS01359">
    <property type="entry name" value="ZF_PHD_1"/>
    <property type="match status" value="1"/>
</dbReference>
<evidence type="ECO:0000256" key="2">
    <source>
        <dbReference type="ARBA" id="ARBA00022771"/>
    </source>
</evidence>
<dbReference type="OrthoDB" id="5876363at2759"/>
<dbReference type="RefSeq" id="XP_040769189.1">
    <property type="nucleotide sequence ID" value="XM_040903770.1"/>
</dbReference>
<dbReference type="InterPro" id="IPR011011">
    <property type="entry name" value="Znf_FYVE_PHD"/>
</dbReference>
<evidence type="ECO:0000313" key="7">
    <source>
        <dbReference type="EMBL" id="KZT11449.1"/>
    </source>
</evidence>
<dbReference type="STRING" id="1314785.A0A165HA07"/>
<dbReference type="GO" id="GO:0008270">
    <property type="term" value="F:zinc ion binding"/>
    <property type="evidence" value="ECO:0007669"/>
    <property type="project" value="UniProtKB-KW"/>
</dbReference>
<dbReference type="GeneID" id="63820800"/>
<evidence type="ECO:0000256" key="5">
    <source>
        <dbReference type="SAM" id="MobiDB-lite"/>
    </source>
</evidence>
<sequence>MASVESVPAYMLPGVPIVQPSHLEGDPALATEILPGPPSLLSVQQSGLSKRDHRKTVAAYSYLPASDPGTTYTGHMISPVVSTTEVEGPRRKRARVEKGTASGRAQRASARNLNTNPSTPDLPVLLEATASASHLLPDSDPLAMPLDSDEALSRSNSLPITDDVVVASSHVRGNHISRRDKGKGREKDSAVRVKEEPSAVSLSMGDIVPSGAGTNEDHCSACRSLGSLIYCDGCPRAFHLWCLDPPMEQADLPAGDARWFCPACALQQKPPSRPPASMRFMVPLIEQLQTSLPIEFQLPHDIRTYFKDVATGPRGTYVDSSEVKAPRLNRHGQLEERDPYRLKDRNGEPVLCFRCGTSALPPDVAASVPAFKRTRRDSTIVNQTQSGRSIISCDYCHLHWHLDCVDPPLSFMPPWGRKWMCPNHADHIFQPKRRIPRANATPIDIIKPHQRNNGNIEIIPDEPVVPAPPPSKIAVDEVLINGRRYRVPEKIITLDFWNKVSKNRGGRTEEHAGDVSALSSPLTSLSSLAGDDDVPPLDPTAALFSLEDVEVAHVRIFLAIDM</sequence>
<keyword evidence="2 4" id="KW-0863">Zinc-finger</keyword>
<evidence type="ECO:0000256" key="1">
    <source>
        <dbReference type="ARBA" id="ARBA00022723"/>
    </source>
</evidence>
<feature type="region of interest" description="Disordered" evidence="5">
    <location>
        <begin position="82"/>
        <end position="122"/>
    </location>
</feature>
<dbReference type="EMBL" id="KV427607">
    <property type="protein sequence ID" value="KZT11449.1"/>
    <property type="molecule type" value="Genomic_DNA"/>
</dbReference>
<keyword evidence="1" id="KW-0479">Metal-binding</keyword>
<dbReference type="FunCoup" id="A0A165HA07">
    <property type="interactions" value="30"/>
</dbReference>
<feature type="region of interest" description="Disordered" evidence="5">
    <location>
        <begin position="169"/>
        <end position="207"/>
    </location>
</feature>
<dbReference type="CDD" id="cd15534">
    <property type="entry name" value="PHD2_PHF12_Rco1"/>
    <property type="match status" value="1"/>
</dbReference>
<evidence type="ECO:0000256" key="4">
    <source>
        <dbReference type="PROSITE-ProRule" id="PRU00146"/>
    </source>
</evidence>
<dbReference type="Proteomes" id="UP000076871">
    <property type="component" value="Unassembled WGS sequence"/>
</dbReference>
<evidence type="ECO:0000313" key="8">
    <source>
        <dbReference type="Proteomes" id="UP000076871"/>
    </source>
</evidence>
<dbReference type="InterPro" id="IPR013083">
    <property type="entry name" value="Znf_RING/FYVE/PHD"/>
</dbReference>
<evidence type="ECO:0000256" key="3">
    <source>
        <dbReference type="ARBA" id="ARBA00022833"/>
    </source>
</evidence>
<dbReference type="AlphaFoldDB" id="A0A165HA07"/>
<dbReference type="Pfam" id="PF00628">
    <property type="entry name" value="PHD"/>
    <property type="match status" value="2"/>
</dbReference>
<dbReference type="InterPro" id="IPR052819">
    <property type="entry name" value="Chromatin_regulatory_protein"/>
</dbReference>
<evidence type="ECO:0000259" key="6">
    <source>
        <dbReference type="PROSITE" id="PS50016"/>
    </source>
</evidence>
<dbReference type="PANTHER" id="PTHR47636">
    <property type="entry name" value="TRANSCRIPTIONAL REGULATORY PROTEIN RCO1"/>
    <property type="match status" value="1"/>
</dbReference>
<dbReference type="GO" id="GO:0006357">
    <property type="term" value="P:regulation of transcription by RNA polymerase II"/>
    <property type="evidence" value="ECO:0007669"/>
    <property type="project" value="TreeGrafter"/>
</dbReference>
<dbReference type="InterPro" id="IPR019787">
    <property type="entry name" value="Znf_PHD-finger"/>
</dbReference>
<dbReference type="GO" id="GO:0032221">
    <property type="term" value="C:Rpd3S complex"/>
    <property type="evidence" value="ECO:0007669"/>
    <property type="project" value="TreeGrafter"/>
</dbReference>
<dbReference type="InParanoid" id="A0A165HA07"/>
<proteinExistence type="predicted"/>
<feature type="domain" description="PHD-type" evidence="6">
    <location>
        <begin position="216"/>
        <end position="267"/>
    </location>
</feature>
<protein>
    <recommendedName>
        <fullName evidence="6">PHD-type domain-containing protein</fullName>
    </recommendedName>
</protein>
<dbReference type="InterPro" id="IPR019786">
    <property type="entry name" value="Zinc_finger_PHD-type_CS"/>
</dbReference>
<dbReference type="SMART" id="SM00249">
    <property type="entry name" value="PHD"/>
    <property type="match status" value="2"/>
</dbReference>
<organism evidence="7 8">
    <name type="scientific">Laetiporus sulphureus 93-53</name>
    <dbReference type="NCBI Taxonomy" id="1314785"/>
    <lineage>
        <taxon>Eukaryota</taxon>
        <taxon>Fungi</taxon>
        <taxon>Dikarya</taxon>
        <taxon>Basidiomycota</taxon>
        <taxon>Agaricomycotina</taxon>
        <taxon>Agaricomycetes</taxon>
        <taxon>Polyporales</taxon>
        <taxon>Laetiporus</taxon>
    </lineage>
</organism>
<dbReference type="SUPFAM" id="SSF57903">
    <property type="entry name" value="FYVE/PHD zinc finger"/>
    <property type="match status" value="2"/>
</dbReference>
<gene>
    <name evidence="7" type="ORF">LAESUDRAFT_643175</name>
</gene>
<feature type="compositionally biased region" description="Polar residues" evidence="5">
    <location>
        <begin position="109"/>
        <end position="119"/>
    </location>
</feature>